<dbReference type="InterPro" id="IPR009875">
    <property type="entry name" value="PilZ_domain"/>
</dbReference>
<dbReference type="Gene3D" id="2.40.10.220">
    <property type="entry name" value="predicted glycosyltransferase like domains"/>
    <property type="match status" value="1"/>
</dbReference>
<reference evidence="2 3" key="1">
    <citation type="submission" date="2020-08" db="EMBL/GenBank/DDBJ databases">
        <authorList>
            <person name="Xu S."/>
            <person name="Li A."/>
        </authorList>
    </citation>
    <scope>NUCLEOTIDE SEQUENCE [LARGE SCALE GENOMIC DNA]</scope>
    <source>
        <strain evidence="2 3">119BY6-57</strain>
    </source>
</reference>
<evidence type="ECO:0000259" key="1">
    <source>
        <dbReference type="Pfam" id="PF07238"/>
    </source>
</evidence>
<keyword evidence="3" id="KW-1185">Reference proteome</keyword>
<dbReference type="AlphaFoldDB" id="A0A7W3TJL4"/>
<proteinExistence type="predicted"/>
<evidence type="ECO:0000313" key="3">
    <source>
        <dbReference type="Proteomes" id="UP000523196"/>
    </source>
</evidence>
<evidence type="ECO:0000313" key="2">
    <source>
        <dbReference type="EMBL" id="MBB1059547.1"/>
    </source>
</evidence>
<feature type="domain" description="PilZ" evidence="1">
    <location>
        <begin position="11"/>
        <end position="111"/>
    </location>
</feature>
<dbReference type="Pfam" id="PF07238">
    <property type="entry name" value="PilZ"/>
    <property type="match status" value="1"/>
</dbReference>
<dbReference type="Proteomes" id="UP000523196">
    <property type="component" value="Unassembled WGS sequence"/>
</dbReference>
<accession>A0A7W3TJL4</accession>
<dbReference type="SUPFAM" id="SSF141371">
    <property type="entry name" value="PilZ domain-like"/>
    <property type="match status" value="1"/>
</dbReference>
<dbReference type="GO" id="GO:0035438">
    <property type="term" value="F:cyclic-di-GMP binding"/>
    <property type="evidence" value="ECO:0007669"/>
    <property type="project" value="InterPro"/>
</dbReference>
<comment type="caution">
    <text evidence="2">The sequence shown here is derived from an EMBL/GenBank/DDBJ whole genome shotgun (WGS) entry which is preliminary data.</text>
</comment>
<name>A0A7W3TJL4_9GAMM</name>
<organism evidence="2 3">
    <name type="scientific">Marilutibacter spongiae</name>
    <dbReference type="NCBI Taxonomy" id="2025720"/>
    <lineage>
        <taxon>Bacteria</taxon>
        <taxon>Pseudomonadati</taxon>
        <taxon>Pseudomonadota</taxon>
        <taxon>Gammaproteobacteria</taxon>
        <taxon>Lysobacterales</taxon>
        <taxon>Lysobacteraceae</taxon>
        <taxon>Marilutibacter</taxon>
    </lineage>
</organism>
<protein>
    <submittedName>
        <fullName evidence="2">PilZ domain-containing protein</fullName>
    </submittedName>
</protein>
<dbReference type="RefSeq" id="WP_182685182.1">
    <property type="nucleotide sequence ID" value="NZ_JACHTF010000002.1"/>
</dbReference>
<gene>
    <name evidence="2" type="ORF">H4F98_03055</name>
</gene>
<sequence>MTAEGHETGGRRAPRQAVDVLVPVVNAMTQRAMGLTRDVSRGGMKMQVVEPLVDQALYQLRMELPVGERRLPVEAGVQVVRQQRQADGAILVGLRFVHLEPSNRERLGDWLVASGVDAGAA</sequence>
<dbReference type="EMBL" id="JACHTF010000002">
    <property type="protein sequence ID" value="MBB1059547.1"/>
    <property type="molecule type" value="Genomic_DNA"/>
</dbReference>